<proteinExistence type="predicted"/>
<dbReference type="AlphaFoldDB" id="A0A268FIR3"/>
<dbReference type="KEGG" id="bcir:C2I06_05115"/>
<dbReference type="RefSeq" id="WP_095328431.1">
    <property type="nucleotide sequence ID" value="NZ_CP026031.1"/>
</dbReference>
<dbReference type="Gene3D" id="1.20.120.450">
    <property type="entry name" value="dinb family like domain"/>
    <property type="match status" value="1"/>
</dbReference>
<dbReference type="EMBL" id="NPBQ01000004">
    <property type="protein sequence ID" value="PAD85248.1"/>
    <property type="molecule type" value="Genomic_DNA"/>
</dbReference>
<reference evidence="1 2" key="1">
    <citation type="submission" date="2017-07" db="EMBL/GenBank/DDBJ databases">
        <title>Isolation and whole genome analysis of endospore-forming bacteria from heroin.</title>
        <authorList>
            <person name="Kalinowski J."/>
            <person name="Ahrens B."/>
            <person name="Al-Dilaimi A."/>
            <person name="Winkler A."/>
            <person name="Wibberg D."/>
            <person name="Schleenbecker U."/>
            <person name="Ruckert C."/>
            <person name="Wolfel R."/>
            <person name="Grass G."/>
        </authorList>
    </citation>
    <scope>NUCLEOTIDE SEQUENCE [LARGE SCALE GENOMIC DNA]</scope>
    <source>
        <strain evidence="1 2">7521-2</strain>
    </source>
</reference>
<dbReference type="Proteomes" id="UP000216961">
    <property type="component" value="Unassembled WGS sequence"/>
</dbReference>
<name>A0A268FIR3_NIACI</name>
<comment type="caution">
    <text evidence="1">The sequence shown here is derived from an EMBL/GenBank/DDBJ whole genome shotgun (WGS) entry which is preliminary data.</text>
</comment>
<dbReference type="InterPro" id="IPR024775">
    <property type="entry name" value="DinB-like"/>
</dbReference>
<evidence type="ECO:0000313" key="1">
    <source>
        <dbReference type="EMBL" id="PAD85248.1"/>
    </source>
</evidence>
<sequence length="163" mass="18936">MSRAKDVLQDQLLANANDPSWYVSFSESVVNLTEEEAFWKPNDESNSIAEIVQHLLYWNETWQTRYKESHVNAVAPINDNNESFVIPENITFADLKKSLLAVLLQWQDLLTQEKVDNDVIGFPETAKWWEVLSNLTTHNAYHIGQIVYIRKLQKSWKTNLKGD</sequence>
<protein>
    <submittedName>
        <fullName evidence="1">DltD domain-containing protein</fullName>
    </submittedName>
</protein>
<evidence type="ECO:0000313" key="2">
    <source>
        <dbReference type="Proteomes" id="UP000216961"/>
    </source>
</evidence>
<organism evidence="1 2">
    <name type="scientific">Niallia circulans</name>
    <name type="common">Bacillus circulans</name>
    <dbReference type="NCBI Taxonomy" id="1397"/>
    <lineage>
        <taxon>Bacteria</taxon>
        <taxon>Bacillati</taxon>
        <taxon>Bacillota</taxon>
        <taxon>Bacilli</taxon>
        <taxon>Bacillales</taxon>
        <taxon>Bacillaceae</taxon>
        <taxon>Niallia</taxon>
    </lineage>
</organism>
<dbReference type="SUPFAM" id="SSF109854">
    <property type="entry name" value="DinB/YfiT-like putative metalloenzymes"/>
    <property type="match status" value="1"/>
</dbReference>
<accession>A0A268FIR3</accession>
<dbReference type="Pfam" id="PF12867">
    <property type="entry name" value="DinB_2"/>
    <property type="match status" value="1"/>
</dbReference>
<gene>
    <name evidence="1" type="ORF">CHH57_00825</name>
</gene>
<dbReference type="InterPro" id="IPR034660">
    <property type="entry name" value="DinB/YfiT-like"/>
</dbReference>